<dbReference type="GO" id="GO:0032259">
    <property type="term" value="P:methylation"/>
    <property type="evidence" value="ECO:0007669"/>
    <property type="project" value="UniProtKB-KW"/>
</dbReference>
<dbReference type="EMBL" id="FO818640">
    <property type="protein sequence ID" value="CDM97578.1"/>
    <property type="molecule type" value="Genomic_DNA"/>
</dbReference>
<dbReference type="GO" id="GO:0008168">
    <property type="term" value="F:methyltransferase activity"/>
    <property type="evidence" value="ECO:0007669"/>
    <property type="project" value="UniProtKB-KW"/>
</dbReference>
<protein>
    <submittedName>
        <fullName evidence="2">SAM-dependent methyltransferase</fullName>
        <ecNumber evidence="2">2.1.1.-</ecNumber>
    </submittedName>
</protein>
<keyword evidence="2" id="KW-0808">Transferase</keyword>
<reference evidence="2 3" key="1">
    <citation type="submission" date="2014-02" db="EMBL/GenBank/DDBJ databases">
        <authorList>
            <person name="Genoscope - CEA"/>
        </authorList>
    </citation>
    <scope>NUCLEOTIDE SEQUENCE [LARGE SCALE GENOMIC DNA]</scope>
    <source>
        <strain evidence="2 3">PCC 8005</strain>
    </source>
</reference>
<keyword evidence="2" id="KW-0489">Methyltransferase</keyword>
<dbReference type="Pfam" id="PF13649">
    <property type="entry name" value="Methyltransf_25"/>
    <property type="match status" value="1"/>
</dbReference>
<evidence type="ECO:0000313" key="3">
    <source>
        <dbReference type="Proteomes" id="UP000032946"/>
    </source>
</evidence>
<gene>
    <name evidence="2" type="ORF">ARTHRO_60179</name>
</gene>
<dbReference type="Gene3D" id="3.40.50.150">
    <property type="entry name" value="Vaccinia Virus protein VP39"/>
    <property type="match status" value="1"/>
</dbReference>
<dbReference type="Proteomes" id="UP000032946">
    <property type="component" value="Chromosome"/>
</dbReference>
<accession>A0A9P1KJQ0</accession>
<dbReference type="RefSeq" id="WP_008054562.1">
    <property type="nucleotide sequence ID" value="NZ_FO818640.1"/>
</dbReference>
<dbReference type="InterPro" id="IPR029063">
    <property type="entry name" value="SAM-dependent_MTases_sf"/>
</dbReference>
<proteinExistence type="predicted"/>
<sequence length="244" mass="27259">MSKPVYPGEIFPNTQDFDEGIRTLLPRYTEMLDSIVRCVPADCATIIDLGCGTGELSRRLLKRCPQAQVLAIDYSPRMLEFAQQKITQAGDNKRWEPICADFGDLASRHEGDVAIEGAQACVSSLAIHHLSDEMKQTLFNWVFRILEPGGCFWNADPVVPETPHLREVYQSVREEWAQKQGEAIAATRAKVGESVPQGHSGQDRLASLQRHLQMLTSAGFQDVAVPWKYFGFALFGGYRGIMDK</sequence>
<dbReference type="PANTHER" id="PTHR43591:SF109">
    <property type="entry name" value="METHYLTRANSFERASE TYPE 11 DOMAIN-CONTAINING PROTEIN"/>
    <property type="match status" value="1"/>
</dbReference>
<dbReference type="CDD" id="cd02440">
    <property type="entry name" value="AdoMet_MTases"/>
    <property type="match status" value="1"/>
</dbReference>
<dbReference type="SUPFAM" id="SSF53335">
    <property type="entry name" value="S-adenosyl-L-methionine-dependent methyltransferases"/>
    <property type="match status" value="1"/>
</dbReference>
<dbReference type="InterPro" id="IPR041698">
    <property type="entry name" value="Methyltransf_25"/>
</dbReference>
<evidence type="ECO:0000259" key="1">
    <source>
        <dbReference type="Pfam" id="PF13649"/>
    </source>
</evidence>
<keyword evidence="3" id="KW-1185">Reference proteome</keyword>
<name>A0A9P1KJQ0_9CYAN</name>
<dbReference type="PANTHER" id="PTHR43591">
    <property type="entry name" value="METHYLTRANSFERASE"/>
    <property type="match status" value="1"/>
</dbReference>
<organism evidence="2 3">
    <name type="scientific">Limnospira indica PCC 8005</name>
    <dbReference type="NCBI Taxonomy" id="376219"/>
    <lineage>
        <taxon>Bacteria</taxon>
        <taxon>Bacillati</taxon>
        <taxon>Cyanobacteriota</taxon>
        <taxon>Cyanophyceae</taxon>
        <taxon>Oscillatoriophycideae</taxon>
        <taxon>Oscillatoriales</taxon>
        <taxon>Sirenicapillariaceae</taxon>
        <taxon>Limnospira</taxon>
    </lineage>
</organism>
<evidence type="ECO:0000313" key="2">
    <source>
        <dbReference type="EMBL" id="CDM97578.1"/>
    </source>
</evidence>
<dbReference type="AlphaFoldDB" id="A0A9P1KJQ0"/>
<dbReference type="EC" id="2.1.1.-" evidence="2"/>
<feature type="domain" description="Methyltransferase" evidence="1">
    <location>
        <begin position="46"/>
        <end position="150"/>
    </location>
</feature>